<evidence type="ECO:0000259" key="3">
    <source>
        <dbReference type="Pfam" id="PF00549"/>
    </source>
</evidence>
<dbReference type="GO" id="GO:0004776">
    <property type="term" value="F:succinate-CoA ligase (GDP-forming) activity"/>
    <property type="evidence" value="ECO:0007669"/>
    <property type="project" value="TreeGrafter"/>
</dbReference>
<evidence type="ECO:0000256" key="2">
    <source>
        <dbReference type="ARBA" id="ARBA00022741"/>
    </source>
</evidence>
<sequence length="84" mass="8638">MSDENVEAILVNIFGGIMRCDIIADGIITAAREVNLTVPLVVRLAGTNVELGKQMLSESGLAITAADDLNDAAVKAVAAVKGEA</sequence>
<dbReference type="EMBL" id="BKCM01000012">
    <property type="protein sequence ID" value="GER01721.1"/>
    <property type="molecule type" value="Genomic_DNA"/>
</dbReference>
<organism evidence="4 5">
    <name type="scientific">Iodidimonas gelatinilytica</name>
    <dbReference type="NCBI Taxonomy" id="1236966"/>
    <lineage>
        <taxon>Bacteria</taxon>
        <taxon>Pseudomonadati</taxon>
        <taxon>Pseudomonadota</taxon>
        <taxon>Alphaproteobacteria</taxon>
        <taxon>Iodidimonadales</taxon>
        <taxon>Iodidimonadaceae</taxon>
        <taxon>Iodidimonas</taxon>
    </lineage>
</organism>
<protein>
    <recommendedName>
        <fullName evidence="3">ATP-citrate synthase/succinyl-CoA ligase C-terminal domain-containing protein</fullName>
    </recommendedName>
</protein>
<dbReference type="GO" id="GO:0000166">
    <property type="term" value="F:nucleotide binding"/>
    <property type="evidence" value="ECO:0007669"/>
    <property type="project" value="UniProtKB-KW"/>
</dbReference>
<dbReference type="Proteomes" id="UP000325187">
    <property type="component" value="Unassembled WGS sequence"/>
</dbReference>
<keyword evidence="5" id="KW-1185">Reference proteome</keyword>
<proteinExistence type="predicted"/>
<dbReference type="InterPro" id="IPR005811">
    <property type="entry name" value="SUCC_ACL_C"/>
</dbReference>
<feature type="domain" description="ATP-citrate synthase/succinyl-CoA ligase C-terminal" evidence="3">
    <location>
        <begin position="2"/>
        <end position="77"/>
    </location>
</feature>
<dbReference type="Pfam" id="PF00549">
    <property type="entry name" value="Ligase_CoA"/>
    <property type="match status" value="1"/>
</dbReference>
<keyword evidence="2" id="KW-0547">Nucleotide-binding</keyword>
<dbReference type="SUPFAM" id="SSF52210">
    <property type="entry name" value="Succinyl-CoA synthetase domains"/>
    <property type="match status" value="1"/>
</dbReference>
<accession>A0A5A7N072</accession>
<dbReference type="GO" id="GO:0042709">
    <property type="term" value="C:succinate-CoA ligase complex"/>
    <property type="evidence" value="ECO:0007669"/>
    <property type="project" value="TreeGrafter"/>
</dbReference>
<dbReference type="PANTHER" id="PTHR11815">
    <property type="entry name" value="SUCCINYL-COA SYNTHETASE BETA CHAIN"/>
    <property type="match status" value="1"/>
</dbReference>
<reference evidence="4 5" key="1">
    <citation type="submission" date="2019-09" db="EMBL/GenBank/DDBJ databases">
        <title>NBRP : Genome information of microbial organism related human and environment.</title>
        <authorList>
            <person name="Hattori M."/>
            <person name="Oshima K."/>
            <person name="Inaba H."/>
            <person name="Suda W."/>
            <person name="Sakamoto M."/>
            <person name="Iino T."/>
            <person name="Kitahara M."/>
            <person name="Oshida Y."/>
            <person name="Iida T."/>
            <person name="Kudo T."/>
            <person name="Itoh T."/>
            <person name="Ohkuma M."/>
        </authorList>
    </citation>
    <scope>NUCLEOTIDE SEQUENCE [LARGE SCALE GENOMIC DNA]</scope>
    <source>
        <strain evidence="4 5">Mie-1</strain>
    </source>
</reference>
<dbReference type="Gene3D" id="3.40.50.261">
    <property type="entry name" value="Succinyl-CoA synthetase domains"/>
    <property type="match status" value="1"/>
</dbReference>
<evidence type="ECO:0000313" key="5">
    <source>
        <dbReference type="Proteomes" id="UP000325187"/>
    </source>
</evidence>
<gene>
    <name evidence="4" type="ORF">JCM17845_23440</name>
</gene>
<evidence type="ECO:0000313" key="4">
    <source>
        <dbReference type="EMBL" id="GER01721.1"/>
    </source>
</evidence>
<dbReference type="GO" id="GO:0006099">
    <property type="term" value="P:tricarboxylic acid cycle"/>
    <property type="evidence" value="ECO:0007669"/>
    <property type="project" value="UniProtKB-KW"/>
</dbReference>
<dbReference type="PANTHER" id="PTHR11815:SF10">
    <property type="entry name" value="SUCCINATE--COA LIGASE [GDP-FORMING] SUBUNIT BETA, MITOCHONDRIAL"/>
    <property type="match status" value="1"/>
</dbReference>
<keyword evidence="1" id="KW-0816">Tricarboxylic acid cycle</keyword>
<dbReference type="GO" id="GO:0006104">
    <property type="term" value="P:succinyl-CoA metabolic process"/>
    <property type="evidence" value="ECO:0007669"/>
    <property type="project" value="TreeGrafter"/>
</dbReference>
<dbReference type="InterPro" id="IPR016102">
    <property type="entry name" value="Succinyl-CoA_synth-like"/>
</dbReference>
<name>A0A5A7N072_9PROT</name>
<evidence type="ECO:0000256" key="1">
    <source>
        <dbReference type="ARBA" id="ARBA00022532"/>
    </source>
</evidence>
<comment type="caution">
    <text evidence="4">The sequence shown here is derived from an EMBL/GenBank/DDBJ whole genome shotgun (WGS) entry which is preliminary data.</text>
</comment>
<dbReference type="AlphaFoldDB" id="A0A5A7N072"/>